<feature type="compositionally biased region" description="Basic and acidic residues" evidence="1">
    <location>
        <begin position="126"/>
        <end position="141"/>
    </location>
</feature>
<dbReference type="EMBL" id="JBHLXH010000001">
    <property type="protein sequence ID" value="MFC0220896.1"/>
    <property type="molecule type" value="Genomic_DNA"/>
</dbReference>
<keyword evidence="2" id="KW-0732">Signal</keyword>
<sequence length="141" mass="14116">MTSFTTVQRLLTLPAHAAAAVAGTSAGLLATGVRRVSHLLGRTAGHVADTAAPSGPWPAEKAPRVDVPPTPATAPVAEDSTPEDSAPEDSTPEETTPGPRVAPSAQAAVLAPALGLSEAEVEELTGDDHQSASDGPRSEDG</sequence>
<evidence type="ECO:0000256" key="1">
    <source>
        <dbReference type="SAM" id="MobiDB-lite"/>
    </source>
</evidence>
<reference evidence="3 4" key="1">
    <citation type="submission" date="2024-09" db="EMBL/GenBank/DDBJ databases">
        <authorList>
            <person name="Sun Q."/>
            <person name="Mori K."/>
        </authorList>
    </citation>
    <scope>NUCLEOTIDE SEQUENCE [LARGE SCALE GENOMIC DNA]</scope>
    <source>
        <strain evidence="3 4">CCM 8654</strain>
    </source>
</reference>
<evidence type="ECO:0000313" key="3">
    <source>
        <dbReference type="EMBL" id="MFC0220896.1"/>
    </source>
</evidence>
<feature type="region of interest" description="Disordered" evidence="1">
    <location>
        <begin position="47"/>
        <end position="141"/>
    </location>
</feature>
<feature type="compositionally biased region" description="Acidic residues" evidence="1">
    <location>
        <begin position="80"/>
        <end position="92"/>
    </location>
</feature>
<protein>
    <submittedName>
        <fullName evidence="3">Uncharacterized protein</fullName>
    </submittedName>
</protein>
<feature type="chain" id="PRO_5047380605" evidence="2">
    <location>
        <begin position="18"/>
        <end position="141"/>
    </location>
</feature>
<dbReference type="Proteomes" id="UP001589698">
    <property type="component" value="Unassembled WGS sequence"/>
</dbReference>
<gene>
    <name evidence="3" type="ORF">ACFFJG_00280</name>
</gene>
<dbReference type="RefSeq" id="WP_378516613.1">
    <property type="nucleotide sequence ID" value="NZ_JBHLXH010000001.1"/>
</dbReference>
<accession>A0ABV6DVY8</accession>
<feature type="compositionally biased region" description="Low complexity" evidence="1">
    <location>
        <begin position="101"/>
        <end position="114"/>
    </location>
</feature>
<keyword evidence="4" id="KW-1185">Reference proteome</keyword>
<name>A0ABV6DVY8_9ACTN</name>
<evidence type="ECO:0000256" key="2">
    <source>
        <dbReference type="SAM" id="SignalP"/>
    </source>
</evidence>
<organism evidence="3 4">
    <name type="scientific">Nocardioides zeicaulis</name>
    <dbReference type="NCBI Taxonomy" id="1776857"/>
    <lineage>
        <taxon>Bacteria</taxon>
        <taxon>Bacillati</taxon>
        <taxon>Actinomycetota</taxon>
        <taxon>Actinomycetes</taxon>
        <taxon>Propionibacteriales</taxon>
        <taxon>Nocardioidaceae</taxon>
        <taxon>Nocardioides</taxon>
    </lineage>
</organism>
<evidence type="ECO:0000313" key="4">
    <source>
        <dbReference type="Proteomes" id="UP001589698"/>
    </source>
</evidence>
<comment type="caution">
    <text evidence="3">The sequence shown here is derived from an EMBL/GenBank/DDBJ whole genome shotgun (WGS) entry which is preliminary data.</text>
</comment>
<feature type="signal peptide" evidence="2">
    <location>
        <begin position="1"/>
        <end position="17"/>
    </location>
</feature>
<proteinExistence type="predicted"/>